<dbReference type="RefSeq" id="WP_068989959.1">
    <property type="nucleotide sequence ID" value="NZ_BMJN01000013.1"/>
</dbReference>
<sequence>MKKVLLTSAAALLAAASIGTAFAADNFPGAVTADKEVGTVVGNPDERVAIIDEPGALDQTGGDTKHDKMIVEDDKGNQAIFIDDHSDAKADKKEAAKVTAKAGTTSKALPKTSAVK</sequence>
<reference evidence="3" key="2">
    <citation type="submission" date="2020-09" db="EMBL/GenBank/DDBJ databases">
        <authorList>
            <person name="Sun Q."/>
            <person name="Zhou Y."/>
        </authorList>
    </citation>
    <scope>NUCLEOTIDE SEQUENCE</scope>
    <source>
        <strain evidence="3">CGMCC 1.15533</strain>
    </source>
</reference>
<evidence type="ECO:0000256" key="1">
    <source>
        <dbReference type="SAM" id="MobiDB-lite"/>
    </source>
</evidence>
<comment type="caution">
    <text evidence="3">The sequence shown here is derived from an EMBL/GenBank/DDBJ whole genome shotgun (WGS) entry which is preliminary data.</text>
</comment>
<proteinExistence type="predicted"/>
<feature type="region of interest" description="Disordered" evidence="1">
    <location>
        <begin position="97"/>
        <end position="116"/>
    </location>
</feature>
<feature type="signal peptide" evidence="2">
    <location>
        <begin position="1"/>
        <end position="23"/>
    </location>
</feature>
<evidence type="ECO:0000313" key="3">
    <source>
        <dbReference type="EMBL" id="GGE30605.1"/>
    </source>
</evidence>
<dbReference type="EMBL" id="BMJN01000013">
    <property type="protein sequence ID" value="GGE30605.1"/>
    <property type="molecule type" value="Genomic_DNA"/>
</dbReference>
<accession>A0A917A7B4</accession>
<feature type="compositionally biased region" description="Low complexity" evidence="1">
    <location>
        <begin position="97"/>
        <end position="108"/>
    </location>
</feature>
<evidence type="ECO:0000313" key="4">
    <source>
        <dbReference type="Proteomes" id="UP000660801"/>
    </source>
</evidence>
<feature type="region of interest" description="Disordered" evidence="1">
    <location>
        <begin position="49"/>
        <end position="68"/>
    </location>
</feature>
<keyword evidence="4" id="KW-1185">Reference proteome</keyword>
<gene>
    <name evidence="3" type="ORF">GCM10011510_09800</name>
</gene>
<dbReference type="AlphaFoldDB" id="A0A917A7B4"/>
<protein>
    <submittedName>
        <fullName evidence="3">Uncharacterized protein</fullName>
    </submittedName>
</protein>
<feature type="chain" id="PRO_5037367911" evidence="2">
    <location>
        <begin position="24"/>
        <end position="116"/>
    </location>
</feature>
<keyword evidence="2" id="KW-0732">Signal</keyword>
<name>A0A917A7B4_9STRE</name>
<evidence type="ECO:0000256" key="2">
    <source>
        <dbReference type="SAM" id="SignalP"/>
    </source>
</evidence>
<dbReference type="Proteomes" id="UP000660801">
    <property type="component" value="Unassembled WGS sequence"/>
</dbReference>
<organism evidence="3 4">
    <name type="scientific">Streptococcus himalayensis</name>
    <dbReference type="NCBI Taxonomy" id="1888195"/>
    <lineage>
        <taxon>Bacteria</taxon>
        <taxon>Bacillati</taxon>
        <taxon>Bacillota</taxon>
        <taxon>Bacilli</taxon>
        <taxon>Lactobacillales</taxon>
        <taxon>Streptococcaceae</taxon>
        <taxon>Streptococcus</taxon>
    </lineage>
</organism>
<reference evidence="3" key="1">
    <citation type="journal article" date="2014" name="Int. J. Syst. Evol. Microbiol.">
        <title>Complete genome sequence of Corynebacterium casei LMG S-19264T (=DSM 44701T), isolated from a smear-ripened cheese.</title>
        <authorList>
            <consortium name="US DOE Joint Genome Institute (JGI-PGF)"/>
            <person name="Walter F."/>
            <person name="Albersmeier A."/>
            <person name="Kalinowski J."/>
            <person name="Ruckert C."/>
        </authorList>
    </citation>
    <scope>NUCLEOTIDE SEQUENCE</scope>
    <source>
        <strain evidence="3">CGMCC 1.15533</strain>
    </source>
</reference>